<dbReference type="Pfam" id="PF02709">
    <property type="entry name" value="Glyco_transf_7C"/>
    <property type="match status" value="1"/>
</dbReference>
<comment type="similarity">
    <text evidence="4 17">Belongs to the glycosyltransferase 7 family.</text>
</comment>
<dbReference type="GO" id="GO:0000139">
    <property type="term" value="C:Golgi membrane"/>
    <property type="evidence" value="ECO:0007669"/>
    <property type="project" value="UniProtKB-SubCell"/>
</dbReference>
<dbReference type="GO" id="GO:0003945">
    <property type="term" value="F:N-acetyllactosamine synthase activity"/>
    <property type="evidence" value="ECO:0007669"/>
    <property type="project" value="UniProtKB-EC"/>
</dbReference>
<keyword evidence="6 17" id="KW-0808">Transferase</keyword>
<organism evidence="20 21">
    <name type="scientific">Latimeria chalumnae</name>
    <name type="common">Coelacanth</name>
    <dbReference type="NCBI Taxonomy" id="7897"/>
    <lineage>
        <taxon>Eukaryota</taxon>
        <taxon>Metazoa</taxon>
        <taxon>Chordata</taxon>
        <taxon>Craniata</taxon>
        <taxon>Vertebrata</taxon>
        <taxon>Euteleostomi</taxon>
        <taxon>Coelacanthiformes</taxon>
        <taxon>Coelacanthidae</taxon>
        <taxon>Latimeria</taxon>
    </lineage>
</organism>
<evidence type="ECO:0000256" key="14">
    <source>
        <dbReference type="ARBA" id="ARBA00023180"/>
    </source>
</evidence>
<keyword evidence="10" id="KW-1133">Transmembrane helix</keyword>
<evidence type="ECO:0000256" key="10">
    <source>
        <dbReference type="ARBA" id="ARBA00022989"/>
    </source>
</evidence>
<dbReference type="UniPathway" id="UPA00378"/>
<evidence type="ECO:0000313" key="21">
    <source>
        <dbReference type="Proteomes" id="UP000008672"/>
    </source>
</evidence>
<feature type="domain" description="Galactosyltransferase N-terminal" evidence="19">
    <location>
        <begin position="75"/>
        <end position="208"/>
    </location>
</feature>
<dbReference type="Bgee" id="ENSLACG00000000053">
    <property type="expression patterns" value="Expressed in muscle tissue and 6 other cell types or tissues"/>
</dbReference>
<evidence type="ECO:0000256" key="5">
    <source>
        <dbReference type="ARBA" id="ARBA00022676"/>
    </source>
</evidence>
<dbReference type="OMA" id="TWKADGM"/>
<dbReference type="PANTHER" id="PTHR19300:SF42">
    <property type="entry name" value="BETA-1,4-GALACTOSYLTRANSFERASE"/>
    <property type="match status" value="1"/>
</dbReference>
<keyword evidence="9 17" id="KW-0735">Signal-anchor</keyword>
<dbReference type="InterPro" id="IPR027791">
    <property type="entry name" value="Galactosyl_T_C"/>
</dbReference>
<dbReference type="eggNOG" id="KOG3916">
    <property type="taxonomic scope" value="Eukaryota"/>
</dbReference>
<dbReference type="HOGENOM" id="CLU_044391_1_2_1"/>
<keyword evidence="11 17" id="KW-0333">Golgi apparatus</keyword>
<dbReference type="CDD" id="cd00899">
    <property type="entry name" value="b4GalT"/>
    <property type="match status" value="1"/>
</dbReference>
<dbReference type="EMBL" id="AFYH01251575">
    <property type="status" value="NOT_ANNOTATED_CDS"/>
    <property type="molecule type" value="Genomic_DNA"/>
</dbReference>
<evidence type="ECO:0000256" key="12">
    <source>
        <dbReference type="ARBA" id="ARBA00023136"/>
    </source>
</evidence>
<dbReference type="GeneID" id="102355730"/>
<dbReference type="EMBL" id="AFYH01251576">
    <property type="status" value="NOT_ANNOTATED_CDS"/>
    <property type="molecule type" value="Genomic_DNA"/>
</dbReference>
<evidence type="ECO:0000256" key="2">
    <source>
        <dbReference type="ARBA" id="ARBA00004323"/>
    </source>
</evidence>
<accession>H2ZRN9</accession>
<evidence type="ECO:0000256" key="9">
    <source>
        <dbReference type="ARBA" id="ARBA00022968"/>
    </source>
</evidence>
<evidence type="ECO:0000256" key="8">
    <source>
        <dbReference type="ARBA" id="ARBA00022723"/>
    </source>
</evidence>
<evidence type="ECO:0000256" key="6">
    <source>
        <dbReference type="ARBA" id="ARBA00022679"/>
    </source>
</evidence>
<evidence type="ECO:0000256" key="3">
    <source>
        <dbReference type="ARBA" id="ARBA00004922"/>
    </source>
</evidence>
<comment type="pathway">
    <text evidence="3 17">Protein modification; protein glycosylation.</text>
</comment>
<name>H2ZRN9_LATCH</name>
<evidence type="ECO:0000256" key="1">
    <source>
        <dbReference type="ARBA" id="ARBA00001936"/>
    </source>
</evidence>
<dbReference type="EC" id="2.4.1.-" evidence="17"/>
<dbReference type="OrthoDB" id="10016069at2759"/>
<dbReference type="Gene3D" id="3.90.550.10">
    <property type="entry name" value="Spore Coat Polysaccharide Biosynthesis Protein SpsA, Chain A"/>
    <property type="match status" value="1"/>
</dbReference>
<dbReference type="STRING" id="7897.ENSLACP00000000060"/>
<comment type="cofactor">
    <cofactor evidence="1 17">
        <name>Mn(2+)</name>
        <dbReference type="ChEBI" id="CHEBI:29035"/>
    </cofactor>
</comment>
<dbReference type="PANTHER" id="PTHR19300">
    <property type="entry name" value="BETA-1,4-GALACTOSYLTRANSFERASE"/>
    <property type="match status" value="1"/>
</dbReference>
<evidence type="ECO:0000259" key="19">
    <source>
        <dbReference type="Pfam" id="PF13733"/>
    </source>
</evidence>
<dbReference type="Pfam" id="PF13733">
    <property type="entry name" value="Glyco_transf_7N"/>
    <property type="match status" value="1"/>
</dbReference>
<dbReference type="InterPro" id="IPR027995">
    <property type="entry name" value="Galactosyl_T_N"/>
</dbReference>
<comment type="function">
    <text evidence="17">Responsible for the synthesis of complex-type N-linked oligosaccharides in many glycoproteins as well as the carbohydrate moieties of glycolipids.</text>
</comment>
<keyword evidence="5 17" id="KW-0328">Glycosyltransferase</keyword>
<gene>
    <name evidence="20" type="primary">LOC102355730</name>
</gene>
<proteinExistence type="inferred from homology"/>
<comment type="subcellular location">
    <subcellularLocation>
        <location evidence="2 17">Golgi apparatus membrane</location>
        <topology evidence="2 17">Single-pass type II membrane protein</topology>
    </subcellularLocation>
</comment>
<feature type="domain" description="Galactosyltransferase C-terminal" evidence="18">
    <location>
        <begin position="213"/>
        <end position="289"/>
    </location>
</feature>
<reference evidence="21" key="1">
    <citation type="submission" date="2011-08" db="EMBL/GenBank/DDBJ databases">
        <title>The draft genome of Latimeria chalumnae.</title>
        <authorList>
            <person name="Di Palma F."/>
            <person name="Alfoldi J."/>
            <person name="Johnson J."/>
            <person name="Berlin A."/>
            <person name="Gnerre S."/>
            <person name="Jaffe D."/>
            <person name="MacCallum I."/>
            <person name="Young S."/>
            <person name="Walker B.J."/>
            <person name="Lander E."/>
            <person name="Lindblad-Toh K."/>
        </authorList>
    </citation>
    <scope>NUCLEOTIDE SEQUENCE [LARGE SCALE GENOMIC DNA]</scope>
    <source>
        <strain evidence="21">Wild caught</strain>
    </source>
</reference>
<dbReference type="Ensembl" id="ENSLACT00000000061.1">
    <property type="protein sequence ID" value="ENSLACP00000000060.1"/>
    <property type="gene ID" value="ENSLACG00000000053.1"/>
</dbReference>
<comment type="catalytic activity">
    <reaction evidence="16">
        <text>N-acetyl-D-glucosamine + UDP-alpha-D-galactose = beta-D-galactosyl-(1-&gt;4)-N-acetyl-D-glucosamine + UDP + H(+)</text>
        <dbReference type="Rhea" id="RHEA:17745"/>
        <dbReference type="ChEBI" id="CHEBI:15378"/>
        <dbReference type="ChEBI" id="CHEBI:58223"/>
        <dbReference type="ChEBI" id="CHEBI:60152"/>
        <dbReference type="ChEBI" id="CHEBI:66914"/>
        <dbReference type="ChEBI" id="CHEBI:506227"/>
        <dbReference type="EC" id="2.4.1.90"/>
    </reaction>
    <physiologicalReaction direction="left-to-right" evidence="16">
        <dbReference type="Rhea" id="RHEA:17746"/>
    </physiologicalReaction>
</comment>
<dbReference type="GO" id="GO:0005975">
    <property type="term" value="P:carbohydrate metabolic process"/>
    <property type="evidence" value="ECO:0007669"/>
    <property type="project" value="InterPro"/>
</dbReference>
<dbReference type="KEGG" id="lcm:102355730"/>
<dbReference type="InterPro" id="IPR003859">
    <property type="entry name" value="Galactosyl_T"/>
</dbReference>
<evidence type="ECO:0000256" key="11">
    <source>
        <dbReference type="ARBA" id="ARBA00023034"/>
    </source>
</evidence>
<dbReference type="InParanoid" id="H2ZRN9"/>
<dbReference type="GO" id="GO:0046872">
    <property type="term" value="F:metal ion binding"/>
    <property type="evidence" value="ECO:0007669"/>
    <property type="project" value="UniProtKB-UniRule"/>
</dbReference>
<sequence length="344" mass="40347">MSFPRMRDGPWFLVFLVLFQLAFIVLLYERGLSVTVFGFLKQAGSFPWDYSRSYDVYANLSFFTPGKDGEQLPYCKPKSPVLVGPLNINFVKIPSLTRTIKKNPYVRLGGRYSPLHCQARYKSAIIIPLESGERRLHHLLYYLHPFLQRQQLQYGIYVIHQAGNSTYNRAKLLNVGVWEALKEEEWDCLLLHDVDLVPENDYNLYICDDYYPKHMSSAIDTFQYRLPYRRYFGGVSAVTPEQYLKMNGFPNSYWGWWTGEDDDIATRIYLAGMRIARIPVTLGRYKMIKYNVAKGIRENRKSRYVLVRTAVTWRYYGMNSLFYNLLSKELLPLYTNITVDLGRN</sequence>
<reference evidence="20" key="2">
    <citation type="submission" date="2025-08" db="UniProtKB">
        <authorList>
            <consortium name="Ensembl"/>
        </authorList>
    </citation>
    <scope>IDENTIFICATION</scope>
</reference>
<evidence type="ECO:0000256" key="17">
    <source>
        <dbReference type="RuleBase" id="RU368121"/>
    </source>
</evidence>
<dbReference type="FunFam" id="3.90.550.10:FF:000028">
    <property type="entry name" value="beta-1,4-galactosyltransferase 1"/>
    <property type="match status" value="1"/>
</dbReference>
<keyword evidence="15 17" id="KW-0464">Manganese</keyword>
<evidence type="ECO:0000313" key="20">
    <source>
        <dbReference type="Ensembl" id="ENSLACP00000000060.1"/>
    </source>
</evidence>
<dbReference type="GeneTree" id="ENSGT00940000166068"/>
<dbReference type="SUPFAM" id="SSF53448">
    <property type="entry name" value="Nucleotide-diphospho-sugar transferases"/>
    <property type="match status" value="1"/>
</dbReference>
<evidence type="ECO:0000256" key="13">
    <source>
        <dbReference type="ARBA" id="ARBA00023157"/>
    </source>
</evidence>
<dbReference type="AlphaFoldDB" id="H2ZRN9"/>
<dbReference type="InterPro" id="IPR029044">
    <property type="entry name" value="Nucleotide-diphossugar_trans"/>
</dbReference>
<dbReference type="GO" id="GO:0032580">
    <property type="term" value="C:Golgi cisterna membrane"/>
    <property type="evidence" value="ECO:0007669"/>
    <property type="project" value="UniProtKB-UniRule"/>
</dbReference>
<evidence type="ECO:0000256" key="4">
    <source>
        <dbReference type="ARBA" id="ARBA00005735"/>
    </source>
</evidence>
<keyword evidence="8 17" id="KW-0479">Metal-binding</keyword>
<keyword evidence="13" id="KW-1015">Disulfide bond</keyword>
<dbReference type="Proteomes" id="UP000008672">
    <property type="component" value="Unassembled WGS sequence"/>
</dbReference>
<keyword evidence="7" id="KW-0812">Transmembrane</keyword>
<keyword evidence="14 17" id="KW-0325">Glycoprotein</keyword>
<dbReference type="PRINTS" id="PR02050">
    <property type="entry name" value="B14GALTRFASE"/>
</dbReference>
<protein>
    <recommendedName>
        <fullName evidence="17">Beta-1,4-galactosyltransferase</fullName>
        <shortName evidence="17">Beta-1,4-GalTase</shortName>
        <ecNumber evidence="17">2.4.1.-</ecNumber>
    </recommendedName>
</protein>
<evidence type="ECO:0000256" key="16">
    <source>
        <dbReference type="ARBA" id="ARBA00049413"/>
    </source>
</evidence>
<keyword evidence="12" id="KW-0472">Membrane</keyword>
<evidence type="ECO:0000256" key="15">
    <source>
        <dbReference type="ARBA" id="ARBA00023211"/>
    </source>
</evidence>
<keyword evidence="21" id="KW-1185">Reference proteome</keyword>
<reference evidence="20" key="3">
    <citation type="submission" date="2025-09" db="UniProtKB">
        <authorList>
            <consortium name="Ensembl"/>
        </authorList>
    </citation>
    <scope>IDENTIFICATION</scope>
</reference>
<evidence type="ECO:0000256" key="7">
    <source>
        <dbReference type="ARBA" id="ARBA00022692"/>
    </source>
</evidence>
<evidence type="ECO:0000259" key="18">
    <source>
        <dbReference type="Pfam" id="PF02709"/>
    </source>
</evidence>
<dbReference type="RefSeq" id="XP_064413191.1">
    <property type="nucleotide sequence ID" value="XM_064557121.1"/>
</dbReference>